<feature type="repeat" description="TPR" evidence="1">
    <location>
        <begin position="1188"/>
        <end position="1221"/>
    </location>
</feature>
<organism>
    <name type="scientific">Branchiostoma floridae</name>
    <name type="common">Florida lancelet</name>
    <name type="synonym">Amphioxus</name>
    <dbReference type="NCBI Taxonomy" id="7739"/>
    <lineage>
        <taxon>Eukaryota</taxon>
        <taxon>Metazoa</taxon>
        <taxon>Chordata</taxon>
        <taxon>Cephalochordata</taxon>
        <taxon>Leptocardii</taxon>
        <taxon>Amphioxiformes</taxon>
        <taxon>Branchiostomatidae</taxon>
        <taxon>Branchiostoma</taxon>
    </lineage>
</organism>
<keyword evidence="2" id="KW-0175">Coiled coil</keyword>
<keyword evidence="1" id="KW-0802">TPR repeat</keyword>
<dbReference type="PROSITE" id="PS50005">
    <property type="entry name" value="TPR"/>
    <property type="match status" value="7"/>
</dbReference>
<dbReference type="Gene3D" id="1.25.40.10">
    <property type="entry name" value="Tetratricopeptide repeat domain"/>
    <property type="match status" value="4"/>
</dbReference>
<dbReference type="eggNOG" id="KOG0548">
    <property type="taxonomic scope" value="Eukaryota"/>
</dbReference>
<evidence type="ECO:0000256" key="2">
    <source>
        <dbReference type="SAM" id="Coils"/>
    </source>
</evidence>
<accession>C3ZNL9</accession>
<feature type="coiled-coil region" evidence="2">
    <location>
        <begin position="382"/>
        <end position="409"/>
    </location>
</feature>
<dbReference type="PANTHER" id="PTHR19959:SF119">
    <property type="entry name" value="FUNGAL LIPASE-LIKE DOMAIN-CONTAINING PROTEIN"/>
    <property type="match status" value="1"/>
</dbReference>
<name>C3ZNL9_BRAFL</name>
<feature type="repeat" description="TPR" evidence="1">
    <location>
        <begin position="1012"/>
        <end position="1045"/>
    </location>
</feature>
<proteinExistence type="predicted"/>
<feature type="repeat" description="TPR" evidence="1">
    <location>
        <begin position="836"/>
        <end position="869"/>
    </location>
</feature>
<dbReference type="Pfam" id="PF13176">
    <property type="entry name" value="TPR_7"/>
    <property type="match status" value="1"/>
</dbReference>
<dbReference type="SMART" id="SM00028">
    <property type="entry name" value="TPR"/>
    <property type="match status" value="14"/>
</dbReference>
<feature type="repeat" description="TPR" evidence="1">
    <location>
        <begin position="1056"/>
        <end position="1089"/>
    </location>
</feature>
<evidence type="ECO:0000313" key="3">
    <source>
        <dbReference type="EMBL" id="EEN45871.1"/>
    </source>
</evidence>
<dbReference type="SUPFAM" id="SSF48452">
    <property type="entry name" value="TPR-like"/>
    <property type="match status" value="2"/>
</dbReference>
<dbReference type="InterPro" id="IPR019734">
    <property type="entry name" value="TPR_rpt"/>
</dbReference>
<dbReference type="SUPFAM" id="SSF81901">
    <property type="entry name" value="HCP-like"/>
    <property type="match status" value="1"/>
</dbReference>
<evidence type="ECO:0000256" key="1">
    <source>
        <dbReference type="PROSITE-ProRule" id="PRU00339"/>
    </source>
</evidence>
<dbReference type="PANTHER" id="PTHR19959">
    <property type="entry name" value="KINESIN LIGHT CHAIN"/>
    <property type="match status" value="1"/>
</dbReference>
<protein>
    <submittedName>
        <fullName evidence="3">Uncharacterized protein</fullName>
    </submittedName>
</protein>
<dbReference type="InterPro" id="IPR011990">
    <property type="entry name" value="TPR-like_helical_dom_sf"/>
</dbReference>
<dbReference type="EMBL" id="GG666652">
    <property type="protein sequence ID" value="EEN45871.1"/>
    <property type="molecule type" value="Genomic_DNA"/>
</dbReference>
<feature type="repeat" description="TPR" evidence="1">
    <location>
        <begin position="1276"/>
        <end position="1309"/>
    </location>
</feature>
<feature type="repeat" description="TPR" evidence="1">
    <location>
        <begin position="1100"/>
        <end position="1133"/>
    </location>
</feature>
<sequence>MQKANQRLSMVADEFRELDLIFRSGSNLDVVERGYARQLIQAISTKDEMLEREALKSLGDLYLHKAKKNRQKKKNFNKACSLYKVLFRFCSNEEEKQVIQHRIEYAEKCTKLVHGQIPTKSGIEISRNITLAVSMTLQEVDKKTKMKGYGVTPNVEAYTSFVVKAIMSKNSHLEVESLKSLGDLYLEKGRAGTDKKALTKAAGLYQAALDRCEGSDGRETLEHRIKYTEKVQEKERKKREKSGHLPRITAEKGNAGLINISGKEEDIDSAYQEQLQEGCKALQTGDLDTAEKHFAAALKRVHGKESDQGQYCKEVEPLLKLSDVYLKRGTRSKDGDDFTKAAALCNAALVRSKRESNIKQKIQLITQSFVKHVLCITHPVDIDDLEKHKSLLKEGRRQVEKDMEEIEQEADPYSLDDDDPDIREVEKKRVEAIKVLFEKILHQRRTFIVGLVDECMKVMGHPPCKYAMIGLGSQATGLATPYSDLEFAILIEKETDNNVRYFRNLTHYLHLKVINLGETILPAMGIKSLNDYNSNDPLDNWYYDAFTPRGFSFDGAMPHACKTPLGRGETCELIRTPVNMTKLLKDNVKFHLKKGYHLASVLGNVSLITGEQELIVEYMALWTGLLQEDNHKIPLLLANTILKENSPTFERQVLSASLLNVKKEIYRFSSIAVSCWALLKDIQPTTIWETIAKMQKNGVINKENAHHLIVLVSISAELRLRTYMNNHGQVENMSALSSMTTKTDLGEKVRKVFYISNTKQLMRYYYTATPLKRFVSKMIESPGVPLTLFDNSLQLKSQVYDSLCDYQNMKTCLEEFLHVQICLSPFREATVHPDIAETLAYLGMAWMNLGDHKKAVSYHEQSLQMRRSIYGKGTAHPDIASSLGNLGIAWRDLGDSRKAVSYHEQSLQMKRSIYGKDTAHLDIALSINNLGATWMSLGEYKKAVSYHEQSLRMIRSIYGKDTAHPNIASSLNNLATAWGNLGDPRKAVVYFEQSLQMMWSIYGKDTAHPDITCSLNNLGTAWVNLGDYKKAVSYHEQSLRMMRSIYGKDTAHPDIASSLNNLGTALRNLGDLEKAVSYHEQSLRMRWSIYGKDTAHPDIASSLNNLGTALRNLGDLEKAVSYHEQSLRMRWSIYGKDTAHPDIASSLNNLGLAWGNLGDPKKAVSYHEQALRMWRSIYGKNTAHPDIATSLNNLGLTWRDLGDHKKAVSFHEQSLEMRRSIYGKNTAHPDIASSLNNLGAACRDLGDYKKAVSYHEQSLLMVRSIYGKDTAHPDIALSLNNLGAAWWNLGDYRKAVVYFEQSLQMMRRVCDENTAHPYIIASLKNLGVVWKNLGDDQRADIYFAEVEKLEKIM</sequence>
<gene>
    <name evidence="3" type="ORF">BRAFLDRAFT_100698</name>
</gene>
<dbReference type="InParanoid" id="C3ZNL9"/>
<reference evidence="3" key="1">
    <citation type="journal article" date="2008" name="Nature">
        <title>The amphioxus genome and the evolution of the chordate karyotype.</title>
        <authorList>
            <consortium name="US DOE Joint Genome Institute (JGI-PGF)"/>
            <person name="Putnam N.H."/>
            <person name="Butts T."/>
            <person name="Ferrier D.E.K."/>
            <person name="Furlong R.F."/>
            <person name="Hellsten U."/>
            <person name="Kawashima T."/>
            <person name="Robinson-Rechavi M."/>
            <person name="Shoguchi E."/>
            <person name="Terry A."/>
            <person name="Yu J.-K."/>
            <person name="Benito-Gutierrez E.L."/>
            <person name="Dubchak I."/>
            <person name="Garcia-Fernandez J."/>
            <person name="Gibson-Brown J.J."/>
            <person name="Grigoriev I.V."/>
            <person name="Horton A.C."/>
            <person name="de Jong P.J."/>
            <person name="Jurka J."/>
            <person name="Kapitonov V.V."/>
            <person name="Kohara Y."/>
            <person name="Kuroki Y."/>
            <person name="Lindquist E."/>
            <person name="Lucas S."/>
            <person name="Osoegawa K."/>
            <person name="Pennacchio L.A."/>
            <person name="Salamov A.A."/>
            <person name="Satou Y."/>
            <person name="Sauka-Spengler T."/>
            <person name="Schmutz J."/>
            <person name="Shin-I T."/>
            <person name="Toyoda A."/>
            <person name="Bronner-Fraser M."/>
            <person name="Fujiyama A."/>
            <person name="Holland L.Z."/>
            <person name="Holland P.W.H."/>
            <person name="Satoh N."/>
            <person name="Rokhsar D.S."/>
        </authorList>
    </citation>
    <scope>NUCLEOTIDE SEQUENCE [LARGE SCALE GENOMIC DNA]</scope>
    <source>
        <strain evidence="3">S238N-H82</strain>
        <tissue evidence="3">Testes</tissue>
    </source>
</reference>
<dbReference type="Pfam" id="PF13424">
    <property type="entry name" value="TPR_12"/>
    <property type="match status" value="5"/>
</dbReference>
<feature type="repeat" description="TPR" evidence="1">
    <location>
        <begin position="924"/>
        <end position="957"/>
    </location>
</feature>